<evidence type="ECO:0000259" key="2">
    <source>
        <dbReference type="Pfam" id="PF08368"/>
    </source>
</evidence>
<feature type="domain" description="FAST kinase leucine-rich" evidence="1">
    <location>
        <begin position="708"/>
        <end position="780"/>
    </location>
</feature>
<accession>A0AAD7ZKX4</accession>
<proteinExistence type="predicted"/>
<organism evidence="3 4">
    <name type="scientific">Diploptera punctata</name>
    <name type="common">Pacific beetle cockroach</name>
    <dbReference type="NCBI Taxonomy" id="6984"/>
    <lineage>
        <taxon>Eukaryota</taxon>
        <taxon>Metazoa</taxon>
        <taxon>Ecdysozoa</taxon>
        <taxon>Arthropoda</taxon>
        <taxon>Hexapoda</taxon>
        <taxon>Insecta</taxon>
        <taxon>Pterygota</taxon>
        <taxon>Neoptera</taxon>
        <taxon>Polyneoptera</taxon>
        <taxon>Dictyoptera</taxon>
        <taxon>Blattodea</taxon>
        <taxon>Blaberoidea</taxon>
        <taxon>Blaberidae</taxon>
        <taxon>Diplopterinae</taxon>
        <taxon>Diploptera</taxon>
    </lineage>
</organism>
<dbReference type="EMBL" id="JASPKZ010007832">
    <property type="protein sequence ID" value="KAJ9581987.1"/>
    <property type="molecule type" value="Genomic_DNA"/>
</dbReference>
<dbReference type="Pfam" id="PF06743">
    <property type="entry name" value="FAST_1"/>
    <property type="match status" value="1"/>
</dbReference>
<keyword evidence="4" id="KW-1185">Reference proteome</keyword>
<reference evidence="3" key="2">
    <citation type="submission" date="2023-05" db="EMBL/GenBank/DDBJ databases">
        <authorList>
            <person name="Fouks B."/>
        </authorList>
    </citation>
    <scope>NUCLEOTIDE SEQUENCE</scope>
    <source>
        <strain evidence="3">Stay&amp;Tobe</strain>
        <tissue evidence="3">Testes</tissue>
    </source>
</reference>
<protein>
    <recommendedName>
        <fullName evidence="5">FAST kinase domain-containing protein 1, mitochondrial</fullName>
    </recommendedName>
</protein>
<evidence type="ECO:0008006" key="5">
    <source>
        <dbReference type="Google" id="ProtNLM"/>
    </source>
</evidence>
<reference evidence="3" key="1">
    <citation type="journal article" date="2023" name="IScience">
        <title>Live-bearing cockroach genome reveals convergent evolutionary mechanisms linked to viviparity in insects and beyond.</title>
        <authorList>
            <person name="Fouks B."/>
            <person name="Harrison M.C."/>
            <person name="Mikhailova A.A."/>
            <person name="Marchal E."/>
            <person name="English S."/>
            <person name="Carruthers M."/>
            <person name="Jennings E.C."/>
            <person name="Chiamaka E.L."/>
            <person name="Frigard R.A."/>
            <person name="Pippel M."/>
            <person name="Attardo G.M."/>
            <person name="Benoit J.B."/>
            <person name="Bornberg-Bauer E."/>
            <person name="Tobe S.S."/>
        </authorList>
    </citation>
    <scope>NUCLEOTIDE SEQUENCE</scope>
    <source>
        <strain evidence="3">Stay&amp;Tobe</strain>
    </source>
</reference>
<feature type="domain" description="FAST kinase-like protein subdomain 2" evidence="2">
    <location>
        <begin position="798"/>
        <end position="881"/>
    </location>
</feature>
<gene>
    <name evidence="3" type="ORF">L9F63_003677</name>
</gene>
<dbReference type="GO" id="GO:0044528">
    <property type="term" value="P:regulation of mitochondrial mRNA stability"/>
    <property type="evidence" value="ECO:0007669"/>
    <property type="project" value="InterPro"/>
</dbReference>
<sequence>MTSWYKIGQLRSTRNMLRLPGTYHKFSSTFHFPKLFTKRNLVQIIRPFMSPYMRSVSVTVHVKCVHGDAVSGSDSESDVDEIMDFYNEPETTSVRHLLYPNCQDPLMKKLNESTTVQHVFNFMREHEHEMNGKLVSQSVLVLWDLQNMYYRARATNIHPSPVISALLNPRDVIRKYVSEVNSHQDFDLLLKLVNECYQQLSVDTLSAVLLYLNKMGVNLQHDVMQNIIAHCEAILEDRGREFTLTALSRFTVTIHMKQGLWPIMISKNTLPYLISNLENCDNTEDLQLLTVCLNSVRLLLSKDILTLYRSKVEHFVDSGIITQKNSKLITKIVRFLNYPHWSYYNMSTVQKLMLVLKGSISTVAPQDLIVLHKVFQTQLEPADLMYEMHDAAANFLSQAESATIGNNPLALQGTTDLFACLVTYSSPERKSMLEKLAQSHVEESSPNTLPTLFKLLRDLKTANIQLCDAFWTKTLQQLENLPSEREDYKLFRVAHRYMHFNNNLGGTYRHYELEKQMIKWLWNEIENGTAGVLPNKFARVASFILAYGNVGQRRAVMSDSNLMELIERLLNMAPQLSKMDSLYISKGLKIASFIGHQRRNISQRFVKMLCQVDAVLNECTVRQLQEKDVKLSDINKMIKCYINRRQTQDTDLFRQNFKIHDSIPFLLDVDLTNVASNLLITNNLVPSILDKLVDYVIEVNERMLGETVAKLLYTCYILGYVPTRAKEFFQIASTLTYSSRNQDIHSLTKFRTAIALCFFQHLPENIIHFIFAVDFLERLDEETISCPSSATYPVRVRHSLMHLNRAVCLDYPETDVPWFHEKYCQQNSLSEFQKPSQLHGDVLKCLVAVTGSEQFVHMRKYSPYFYRIDFQILLNKEKKPVTVKHQTDSKIT</sequence>
<dbReference type="Pfam" id="PF08368">
    <property type="entry name" value="FAST_2"/>
    <property type="match status" value="1"/>
</dbReference>
<evidence type="ECO:0000313" key="4">
    <source>
        <dbReference type="Proteomes" id="UP001233999"/>
    </source>
</evidence>
<dbReference type="InterPro" id="IPR013579">
    <property type="entry name" value="FAST_2"/>
</dbReference>
<comment type="caution">
    <text evidence="3">The sequence shown here is derived from an EMBL/GenBank/DDBJ whole genome shotgun (WGS) entry which is preliminary data.</text>
</comment>
<dbReference type="Proteomes" id="UP001233999">
    <property type="component" value="Unassembled WGS sequence"/>
</dbReference>
<feature type="non-terminal residue" evidence="3">
    <location>
        <position position="892"/>
    </location>
</feature>
<dbReference type="InterPro" id="IPR010622">
    <property type="entry name" value="FAST_Leu-rich"/>
</dbReference>
<evidence type="ECO:0000313" key="3">
    <source>
        <dbReference type="EMBL" id="KAJ9581987.1"/>
    </source>
</evidence>
<dbReference type="AlphaFoldDB" id="A0AAD7ZKX4"/>
<name>A0AAD7ZKX4_DIPPU</name>
<evidence type="ECO:0000259" key="1">
    <source>
        <dbReference type="Pfam" id="PF06743"/>
    </source>
</evidence>